<feature type="domain" description="ApaG" evidence="1">
    <location>
        <begin position="3"/>
        <end position="128"/>
    </location>
</feature>
<dbReference type="InterPro" id="IPR050718">
    <property type="entry name" value="ApaG-like"/>
</dbReference>
<dbReference type="InterPro" id="IPR036767">
    <property type="entry name" value="ApaG_sf"/>
</dbReference>
<sequence length="128" mass="14596">MVTQITRGIKISVDTSYQPEFSHPENDHFMFAYKISIENLTDSSIQLMSRQWNIFDSNGSHHHVEGEGVVGLQPVIEPGTYHQYVSGCHLKTDIGSMKGSYFMYSLADGERFEVEIPVFHLIAPYRLN</sequence>
<dbReference type="Proteomes" id="UP000238034">
    <property type="component" value="Unassembled WGS sequence"/>
</dbReference>
<dbReference type="EMBL" id="PVTH01000003">
    <property type="protein sequence ID" value="PRY53845.1"/>
    <property type="molecule type" value="Genomic_DNA"/>
</dbReference>
<proteinExistence type="predicted"/>
<dbReference type="AlphaFoldDB" id="A0A2T0U7F3"/>
<name>A0A2T0U7F3_9SPHI</name>
<dbReference type="SUPFAM" id="SSF110069">
    <property type="entry name" value="ApaG-like"/>
    <property type="match status" value="1"/>
</dbReference>
<protein>
    <submittedName>
        <fullName evidence="2">ApaG protein</fullName>
    </submittedName>
</protein>
<keyword evidence="3" id="KW-1185">Reference proteome</keyword>
<dbReference type="NCBIfam" id="NF003967">
    <property type="entry name" value="PRK05461.1"/>
    <property type="match status" value="1"/>
</dbReference>
<evidence type="ECO:0000259" key="1">
    <source>
        <dbReference type="PROSITE" id="PS51087"/>
    </source>
</evidence>
<organism evidence="2 3">
    <name type="scientific">Arcticibacter pallidicorallinus</name>
    <dbReference type="NCBI Taxonomy" id="1259464"/>
    <lineage>
        <taxon>Bacteria</taxon>
        <taxon>Pseudomonadati</taxon>
        <taxon>Bacteroidota</taxon>
        <taxon>Sphingobacteriia</taxon>
        <taxon>Sphingobacteriales</taxon>
        <taxon>Sphingobacteriaceae</taxon>
        <taxon>Arcticibacter</taxon>
    </lineage>
</organism>
<comment type="caution">
    <text evidence="2">The sequence shown here is derived from an EMBL/GenBank/DDBJ whole genome shotgun (WGS) entry which is preliminary data.</text>
</comment>
<dbReference type="Pfam" id="PF04379">
    <property type="entry name" value="DUF525"/>
    <property type="match status" value="1"/>
</dbReference>
<gene>
    <name evidence="2" type="ORF">B0I27_103318</name>
</gene>
<evidence type="ECO:0000313" key="3">
    <source>
        <dbReference type="Proteomes" id="UP000238034"/>
    </source>
</evidence>
<dbReference type="PANTHER" id="PTHR47191:SF2">
    <property type="entry name" value="OS05G0170800 PROTEIN"/>
    <property type="match status" value="1"/>
</dbReference>
<dbReference type="OrthoDB" id="9795226at2"/>
<dbReference type="Gene3D" id="2.60.40.1470">
    <property type="entry name" value="ApaG domain"/>
    <property type="match status" value="1"/>
</dbReference>
<dbReference type="PROSITE" id="PS51087">
    <property type="entry name" value="APAG"/>
    <property type="match status" value="1"/>
</dbReference>
<dbReference type="RefSeq" id="WP_106292585.1">
    <property type="nucleotide sequence ID" value="NZ_PVTH01000003.1"/>
</dbReference>
<dbReference type="InterPro" id="IPR007474">
    <property type="entry name" value="ApaG_domain"/>
</dbReference>
<dbReference type="PANTHER" id="PTHR47191">
    <property type="entry name" value="OS05G0170800 PROTEIN"/>
    <property type="match status" value="1"/>
</dbReference>
<accession>A0A2T0U7F3</accession>
<evidence type="ECO:0000313" key="2">
    <source>
        <dbReference type="EMBL" id="PRY53845.1"/>
    </source>
</evidence>
<reference evidence="2 3" key="1">
    <citation type="submission" date="2018-03" db="EMBL/GenBank/DDBJ databases">
        <title>Genomic Encyclopedia of Type Strains, Phase III (KMG-III): the genomes of soil and plant-associated and newly described type strains.</title>
        <authorList>
            <person name="Whitman W."/>
        </authorList>
    </citation>
    <scope>NUCLEOTIDE SEQUENCE [LARGE SCALE GENOMIC DNA]</scope>
    <source>
        <strain evidence="2 3">CGMCC 1.9313</strain>
    </source>
</reference>